<dbReference type="EMBL" id="BAABRO010000031">
    <property type="protein sequence ID" value="GAA5510940.1"/>
    <property type="molecule type" value="Genomic_DNA"/>
</dbReference>
<comment type="caution">
    <text evidence="8">The sequence shown here is derived from an EMBL/GenBank/DDBJ whole genome shotgun (WGS) entry which is preliminary data.</text>
</comment>
<accession>A0ABP9W2C7</accession>
<protein>
    <recommendedName>
        <fullName evidence="7">Sulfatase N-terminal domain-containing protein</fullName>
    </recommendedName>
</protein>
<dbReference type="Pfam" id="PF00884">
    <property type="entry name" value="Sulfatase"/>
    <property type="match status" value="2"/>
</dbReference>
<dbReference type="Gene3D" id="3.40.720.10">
    <property type="entry name" value="Alkaline Phosphatase, subunit A"/>
    <property type="match status" value="1"/>
</dbReference>
<dbReference type="PANTHER" id="PTHR42693:SF42">
    <property type="entry name" value="ARYLSULFATASE G"/>
    <property type="match status" value="1"/>
</dbReference>
<feature type="domain" description="Sulfatase N-terminal" evidence="7">
    <location>
        <begin position="63"/>
        <end position="140"/>
    </location>
</feature>
<dbReference type="SUPFAM" id="SSF53649">
    <property type="entry name" value="Alkaline phosphatase-like"/>
    <property type="match status" value="1"/>
</dbReference>
<feature type="domain" description="Sulfatase N-terminal" evidence="7">
    <location>
        <begin position="177"/>
        <end position="447"/>
    </location>
</feature>
<dbReference type="Gene3D" id="3.30.1120.10">
    <property type="match status" value="1"/>
</dbReference>
<evidence type="ECO:0000256" key="1">
    <source>
        <dbReference type="ARBA" id="ARBA00001913"/>
    </source>
</evidence>
<dbReference type="CDD" id="cd16144">
    <property type="entry name" value="ARS_like"/>
    <property type="match status" value="1"/>
</dbReference>
<dbReference type="PANTHER" id="PTHR42693">
    <property type="entry name" value="ARYLSULFATASE FAMILY MEMBER"/>
    <property type="match status" value="1"/>
</dbReference>
<keyword evidence="6" id="KW-0106">Calcium</keyword>
<keyword evidence="3" id="KW-0479">Metal-binding</keyword>
<evidence type="ECO:0000256" key="2">
    <source>
        <dbReference type="ARBA" id="ARBA00008779"/>
    </source>
</evidence>
<evidence type="ECO:0000313" key="8">
    <source>
        <dbReference type="EMBL" id="GAA5510940.1"/>
    </source>
</evidence>
<keyword evidence="4" id="KW-0732">Signal</keyword>
<keyword evidence="5" id="KW-0378">Hydrolase</keyword>
<keyword evidence="9" id="KW-1185">Reference proteome</keyword>
<comment type="similarity">
    <text evidence="2">Belongs to the sulfatase family.</text>
</comment>
<organism evidence="8 9">
    <name type="scientific">Novipirellula caenicola</name>
    <dbReference type="NCBI Taxonomy" id="1536901"/>
    <lineage>
        <taxon>Bacteria</taxon>
        <taxon>Pseudomonadati</taxon>
        <taxon>Planctomycetota</taxon>
        <taxon>Planctomycetia</taxon>
        <taxon>Pirellulales</taxon>
        <taxon>Pirellulaceae</taxon>
        <taxon>Novipirellula</taxon>
    </lineage>
</organism>
<name>A0ABP9W2C7_9BACT</name>
<evidence type="ECO:0000313" key="9">
    <source>
        <dbReference type="Proteomes" id="UP001416858"/>
    </source>
</evidence>
<evidence type="ECO:0000256" key="5">
    <source>
        <dbReference type="ARBA" id="ARBA00022801"/>
    </source>
</evidence>
<dbReference type="InterPro" id="IPR000917">
    <property type="entry name" value="Sulfatase_N"/>
</dbReference>
<proteinExistence type="inferred from homology"/>
<evidence type="ECO:0000256" key="3">
    <source>
        <dbReference type="ARBA" id="ARBA00022723"/>
    </source>
</evidence>
<reference evidence="8 9" key="1">
    <citation type="submission" date="2024-02" db="EMBL/GenBank/DDBJ databases">
        <title>Rhodopirellula caenicola NBRC 110016.</title>
        <authorList>
            <person name="Ichikawa N."/>
            <person name="Katano-Makiyama Y."/>
            <person name="Hidaka K."/>
        </authorList>
    </citation>
    <scope>NUCLEOTIDE SEQUENCE [LARGE SCALE GENOMIC DNA]</scope>
    <source>
        <strain evidence="8 9">NBRC 110016</strain>
    </source>
</reference>
<evidence type="ECO:0000256" key="6">
    <source>
        <dbReference type="ARBA" id="ARBA00022837"/>
    </source>
</evidence>
<evidence type="ECO:0000256" key="4">
    <source>
        <dbReference type="ARBA" id="ARBA00022729"/>
    </source>
</evidence>
<dbReference type="InterPro" id="IPR017850">
    <property type="entry name" value="Alkaline_phosphatase_core_sf"/>
</dbReference>
<evidence type="ECO:0000259" key="7">
    <source>
        <dbReference type="Pfam" id="PF00884"/>
    </source>
</evidence>
<dbReference type="Proteomes" id="UP001416858">
    <property type="component" value="Unassembled WGS sequence"/>
</dbReference>
<comment type="cofactor">
    <cofactor evidence="1">
        <name>Ca(2+)</name>
        <dbReference type="ChEBI" id="CHEBI:29108"/>
    </cofactor>
</comment>
<gene>
    <name evidence="8" type="ORF">Rcae01_06452</name>
</gene>
<dbReference type="InterPro" id="IPR050738">
    <property type="entry name" value="Sulfatase"/>
</dbReference>
<sequence>MHFGQNTRLKSPSLLIPQLEWHRITYSIACNITLTTVLPMNRFSVFFFCLSFALTSPLDAAKPNVIIILADDLGIVDVNAYATKFTGTDPSQMYYETPNLDRLTKEGLAFSQAYACHLCSPARASLLTGKYAARTGFTTAVGGNVRTFYNQAIEPPQGYVAQDALVWEDKIDIQQALLNGTTRDALASGQPSDNGQDETTIAEAMPEHDAAFIGKWHVGGHGSQGWQPSDQGFEEISYLDEGGSPYFNWRGIWDSGQKLHPKTPQAKLLRGKSGGNLGQEYLTDELTEHAINYLRHQADSQATNGKPFFLHFCHFAVHTPFQGRADDVAHFENKATRGWNGHDNAIYAAMLKRLDVSVGRILDTLEATGLDENTLVVFMSDNGGVMYTDPLATNNAPFKGGKGTHFEGGIRVPLVIRWKGHVDGNRWCNVPVDCNDIFPTVLDLAGYDLSKHIQPGGIDGCTIAPLLDDPANAKRGYTRDTFYQHYPLNVIVKNPEDGLPSAPSSAIRRGDWKLIFDWSGALRLYNIAKDPYEQNELSAAMPEKARELFVQLNDWIDTNVDVKYTPAINPDYDPSKEARERPFVDLRRKYLGDDRAIRTIEDDPRFKLIPAAVKTSK</sequence>